<organism evidence="1 2">
    <name type="scientific">Brassica campestris</name>
    <name type="common">Field mustard</name>
    <dbReference type="NCBI Taxonomy" id="3711"/>
    <lineage>
        <taxon>Eukaryota</taxon>
        <taxon>Viridiplantae</taxon>
        <taxon>Streptophyta</taxon>
        <taxon>Embryophyta</taxon>
        <taxon>Tracheophyta</taxon>
        <taxon>Spermatophyta</taxon>
        <taxon>Magnoliopsida</taxon>
        <taxon>eudicotyledons</taxon>
        <taxon>Gunneridae</taxon>
        <taxon>Pentapetalae</taxon>
        <taxon>rosids</taxon>
        <taxon>malvids</taxon>
        <taxon>Brassicales</taxon>
        <taxon>Brassicaceae</taxon>
        <taxon>Brassiceae</taxon>
        <taxon>Brassica</taxon>
    </lineage>
</organism>
<dbReference type="AlphaFoldDB" id="A0A397YCV3"/>
<evidence type="ECO:0000313" key="1">
    <source>
        <dbReference type="EMBL" id="RID50688.1"/>
    </source>
</evidence>
<gene>
    <name evidence="1" type="ORF">BRARA_H01396</name>
</gene>
<proteinExistence type="predicted"/>
<accession>A0A397YCV3</accession>
<dbReference type="Proteomes" id="UP000264353">
    <property type="component" value="Chromosome A8"/>
</dbReference>
<evidence type="ECO:0000313" key="2">
    <source>
        <dbReference type="Proteomes" id="UP000264353"/>
    </source>
</evidence>
<name>A0A397YCV3_BRACM</name>
<protein>
    <submittedName>
        <fullName evidence="1">Uncharacterized protein</fullName>
    </submittedName>
</protein>
<sequence length="87" mass="9937">MKSGTIKVRDVFIISKLKFHSSCLYFLHIVLHLFLNHHKKNILSDFYINVIFTAIFICCSSAKDPAPETPNMRAAKTFGRLSFMGKS</sequence>
<dbReference type="EMBL" id="CM010635">
    <property type="protein sequence ID" value="RID50688.1"/>
    <property type="molecule type" value="Genomic_DNA"/>
</dbReference>
<reference evidence="1 2" key="1">
    <citation type="submission" date="2018-06" db="EMBL/GenBank/DDBJ databases">
        <title>WGS assembly of Brassica rapa FPsc.</title>
        <authorList>
            <person name="Bowman J."/>
            <person name="Kohchi T."/>
            <person name="Yamato K."/>
            <person name="Jenkins J."/>
            <person name="Shu S."/>
            <person name="Ishizaki K."/>
            <person name="Yamaoka S."/>
            <person name="Nishihama R."/>
            <person name="Nakamura Y."/>
            <person name="Berger F."/>
            <person name="Adam C."/>
            <person name="Aki S."/>
            <person name="Althoff F."/>
            <person name="Araki T."/>
            <person name="Arteaga-Vazquez M."/>
            <person name="Balasubrmanian S."/>
            <person name="Bauer D."/>
            <person name="Boehm C."/>
            <person name="Briginshaw L."/>
            <person name="Caballero-Perez J."/>
            <person name="Catarino B."/>
            <person name="Chen F."/>
            <person name="Chiyoda S."/>
            <person name="Chovatia M."/>
            <person name="Davies K."/>
            <person name="Delmans M."/>
            <person name="Demura T."/>
            <person name="Dierschke T."/>
            <person name="Dolan L."/>
            <person name="Dorantes-Acosta A."/>
            <person name="Eklund D."/>
            <person name="Florent S."/>
            <person name="Flores-Sandoval E."/>
            <person name="Fujiyama A."/>
            <person name="Fukuzawa H."/>
            <person name="Galik B."/>
            <person name="Grimanelli D."/>
            <person name="Grimwood J."/>
            <person name="Grossniklaus U."/>
            <person name="Hamada T."/>
            <person name="Haseloff J."/>
            <person name="Hetherington A."/>
            <person name="Higo A."/>
            <person name="Hirakawa Y."/>
            <person name="Hundley H."/>
            <person name="Ikeda Y."/>
            <person name="Inoue K."/>
            <person name="Inoue S."/>
            <person name="Ishida S."/>
            <person name="Jia Q."/>
            <person name="Kakita M."/>
            <person name="Kanazawa T."/>
            <person name="Kawai Y."/>
            <person name="Kawashima T."/>
            <person name="Kennedy M."/>
            <person name="Kinose K."/>
            <person name="Kinoshita T."/>
            <person name="Kohara Y."/>
            <person name="Koide E."/>
            <person name="Komatsu K."/>
            <person name="Kopischke S."/>
            <person name="Kubo M."/>
            <person name="Kyozuka J."/>
            <person name="Lagercrantz U."/>
            <person name="Lin S."/>
            <person name="Lindquist E."/>
            <person name="Lipzen A."/>
            <person name="Lu C."/>
            <person name="Luna E."/>
            <person name="Martienssen R."/>
            <person name="Minamino N."/>
            <person name="Mizutani M."/>
            <person name="Mizutani M."/>
            <person name="Mochizuki N."/>
            <person name="Monte I."/>
            <person name="Mosher R."/>
            <person name="Nagasaki H."/>
            <person name="Nakagami H."/>
            <person name="Naramoto S."/>
            <person name="Nishitani K."/>
            <person name="Ohtani M."/>
            <person name="Okamoto T."/>
            <person name="Okumura M."/>
            <person name="Phillips J."/>
            <person name="Pollak B."/>
            <person name="Reinders A."/>
            <person name="Roevekamp M."/>
            <person name="Sano R."/>
            <person name="Sawa S."/>
            <person name="Schmid M."/>
            <person name="Shirakawa M."/>
            <person name="Solano R."/>
            <person name="Spunde A."/>
            <person name="Suetsugu N."/>
            <person name="Sugano S."/>
            <person name="Sugiyama A."/>
            <person name="Sun R."/>
            <person name="Suzuki Y."/>
            <person name="Takenaka M."/>
            <person name="Takezawa D."/>
            <person name="Tomogane H."/>
            <person name="Tsuzuki M."/>
            <person name="Ueda T."/>
            <person name="Umeda M."/>
            <person name="Ward J."/>
            <person name="Watanabe Y."/>
            <person name="Yazaki K."/>
            <person name="Yokoyama R."/>
            <person name="Yoshitake Y."/>
            <person name="Yotsui I."/>
            <person name="Zachgo S."/>
            <person name="Schmutz J."/>
        </authorList>
    </citation>
    <scope>NUCLEOTIDE SEQUENCE [LARGE SCALE GENOMIC DNA]</scope>
    <source>
        <strain evidence="2">cv. B-3</strain>
    </source>
</reference>